<reference evidence="1" key="1">
    <citation type="journal article" date="2023" name="Mol. Phylogenet. Evol.">
        <title>Genome-scale phylogeny and comparative genomics of the fungal order Sordariales.</title>
        <authorList>
            <person name="Hensen N."/>
            <person name="Bonometti L."/>
            <person name="Westerberg I."/>
            <person name="Brannstrom I.O."/>
            <person name="Guillou S."/>
            <person name="Cros-Aarteil S."/>
            <person name="Calhoun S."/>
            <person name="Haridas S."/>
            <person name="Kuo A."/>
            <person name="Mondo S."/>
            <person name="Pangilinan J."/>
            <person name="Riley R."/>
            <person name="LaButti K."/>
            <person name="Andreopoulos B."/>
            <person name="Lipzen A."/>
            <person name="Chen C."/>
            <person name="Yan M."/>
            <person name="Daum C."/>
            <person name="Ng V."/>
            <person name="Clum A."/>
            <person name="Steindorff A."/>
            <person name="Ohm R.A."/>
            <person name="Martin F."/>
            <person name="Silar P."/>
            <person name="Natvig D.O."/>
            <person name="Lalanne C."/>
            <person name="Gautier V."/>
            <person name="Ament-Velasquez S.L."/>
            <person name="Kruys A."/>
            <person name="Hutchinson M.I."/>
            <person name="Powell A.J."/>
            <person name="Barry K."/>
            <person name="Miller A.N."/>
            <person name="Grigoriev I.V."/>
            <person name="Debuchy R."/>
            <person name="Gladieux P."/>
            <person name="Hiltunen Thoren M."/>
            <person name="Johannesson H."/>
        </authorList>
    </citation>
    <scope>NUCLEOTIDE SEQUENCE</scope>
    <source>
        <strain evidence="1">CBS 168.71</strain>
    </source>
</reference>
<evidence type="ECO:0000313" key="2">
    <source>
        <dbReference type="Proteomes" id="UP001278766"/>
    </source>
</evidence>
<keyword evidence="2" id="KW-1185">Reference proteome</keyword>
<dbReference type="Proteomes" id="UP001278766">
    <property type="component" value="Unassembled WGS sequence"/>
</dbReference>
<reference evidence="1" key="2">
    <citation type="submission" date="2023-06" db="EMBL/GenBank/DDBJ databases">
        <authorList>
            <consortium name="Lawrence Berkeley National Laboratory"/>
            <person name="Haridas S."/>
            <person name="Hensen N."/>
            <person name="Bonometti L."/>
            <person name="Westerberg I."/>
            <person name="Brannstrom I.O."/>
            <person name="Guillou S."/>
            <person name="Cros-Aarteil S."/>
            <person name="Calhoun S."/>
            <person name="Kuo A."/>
            <person name="Mondo S."/>
            <person name="Pangilinan J."/>
            <person name="Riley R."/>
            <person name="Labutti K."/>
            <person name="Andreopoulos B."/>
            <person name="Lipzen A."/>
            <person name="Chen C."/>
            <person name="Yanf M."/>
            <person name="Daum C."/>
            <person name="Ng V."/>
            <person name="Clum A."/>
            <person name="Steindorff A."/>
            <person name="Ohm R."/>
            <person name="Martin F."/>
            <person name="Silar P."/>
            <person name="Natvig D."/>
            <person name="Lalanne C."/>
            <person name="Gautier V."/>
            <person name="Ament-Velasquez S.L."/>
            <person name="Kruys A."/>
            <person name="Hutchinson M.I."/>
            <person name="Powell A.J."/>
            <person name="Barry K."/>
            <person name="Miller A.N."/>
            <person name="Grigoriev I.V."/>
            <person name="Debuchy R."/>
            <person name="Gladieux P."/>
            <person name="Thoren M.H."/>
            <person name="Johannesson H."/>
        </authorList>
    </citation>
    <scope>NUCLEOTIDE SEQUENCE</scope>
    <source>
        <strain evidence="1">CBS 168.71</strain>
    </source>
</reference>
<protein>
    <submittedName>
        <fullName evidence="1">Uncharacterized protein</fullName>
    </submittedName>
</protein>
<accession>A0AAE0HNH3</accession>
<proteinExistence type="predicted"/>
<dbReference type="GeneID" id="87839133"/>
<name>A0AAE0HNH3_9PEZI</name>
<gene>
    <name evidence="1" type="ORF">B0H64DRAFT_371814</name>
</gene>
<organism evidence="1 2">
    <name type="scientific">Chaetomium fimeti</name>
    <dbReference type="NCBI Taxonomy" id="1854472"/>
    <lineage>
        <taxon>Eukaryota</taxon>
        <taxon>Fungi</taxon>
        <taxon>Dikarya</taxon>
        <taxon>Ascomycota</taxon>
        <taxon>Pezizomycotina</taxon>
        <taxon>Sordariomycetes</taxon>
        <taxon>Sordariomycetidae</taxon>
        <taxon>Sordariales</taxon>
        <taxon>Chaetomiaceae</taxon>
        <taxon>Chaetomium</taxon>
    </lineage>
</organism>
<dbReference type="EMBL" id="JAUEPN010000002">
    <property type="protein sequence ID" value="KAK3299472.1"/>
    <property type="molecule type" value="Genomic_DNA"/>
</dbReference>
<comment type="caution">
    <text evidence="1">The sequence shown here is derived from an EMBL/GenBank/DDBJ whole genome shotgun (WGS) entry which is preliminary data.</text>
</comment>
<evidence type="ECO:0000313" key="1">
    <source>
        <dbReference type="EMBL" id="KAK3299472.1"/>
    </source>
</evidence>
<dbReference type="AlphaFoldDB" id="A0AAE0HNH3"/>
<sequence length="126" mass="14033">MQKRLAKCPFTFEYSLATLVSLDYGHHVGVPYRVTGLGIRFHLTAVVDFLASICLHVWKQASPIICNGFEKANGEPYKVPAPDGRCVFVASPKYIKEMNSAPDTLLPLQAAAKHMLQPIYTIHTFN</sequence>
<dbReference type="RefSeq" id="XP_062662986.1">
    <property type="nucleotide sequence ID" value="XM_062802185.1"/>
</dbReference>